<proteinExistence type="predicted"/>
<reference evidence="2" key="1">
    <citation type="journal article" date="2023" name="Front. Plant Sci.">
        <title>Chromosomal-level genome assembly of Melastoma candidum provides insights into trichome evolution.</title>
        <authorList>
            <person name="Zhong Y."/>
            <person name="Wu W."/>
            <person name="Sun C."/>
            <person name="Zou P."/>
            <person name="Liu Y."/>
            <person name="Dai S."/>
            <person name="Zhou R."/>
        </authorList>
    </citation>
    <scope>NUCLEOTIDE SEQUENCE [LARGE SCALE GENOMIC DNA]</scope>
</reference>
<protein>
    <submittedName>
        <fullName evidence="1">Uncharacterized protein</fullName>
    </submittedName>
</protein>
<sequence>MRSRPRKSARMKIDTDRINNLLSKLQQLVPELHSRRSCTNEALTSKVLQDTCDYIRYLQREVHDLSDQLLQLLDTADIDANQAAIIRHLIA</sequence>
<organism evidence="1 2">
    <name type="scientific">Melastoma candidum</name>
    <dbReference type="NCBI Taxonomy" id="119954"/>
    <lineage>
        <taxon>Eukaryota</taxon>
        <taxon>Viridiplantae</taxon>
        <taxon>Streptophyta</taxon>
        <taxon>Embryophyta</taxon>
        <taxon>Tracheophyta</taxon>
        <taxon>Spermatophyta</taxon>
        <taxon>Magnoliopsida</taxon>
        <taxon>eudicotyledons</taxon>
        <taxon>Gunneridae</taxon>
        <taxon>Pentapetalae</taxon>
        <taxon>rosids</taxon>
        <taxon>malvids</taxon>
        <taxon>Myrtales</taxon>
        <taxon>Melastomataceae</taxon>
        <taxon>Melastomatoideae</taxon>
        <taxon>Melastomateae</taxon>
        <taxon>Melastoma</taxon>
    </lineage>
</organism>
<evidence type="ECO:0000313" key="2">
    <source>
        <dbReference type="Proteomes" id="UP001057402"/>
    </source>
</evidence>
<keyword evidence="2" id="KW-1185">Reference proteome</keyword>
<dbReference type="Proteomes" id="UP001057402">
    <property type="component" value="Chromosome 2"/>
</dbReference>
<accession>A0ACB9S578</accession>
<gene>
    <name evidence="1" type="ORF">MLD38_004303</name>
</gene>
<comment type="caution">
    <text evidence="1">The sequence shown here is derived from an EMBL/GenBank/DDBJ whole genome shotgun (WGS) entry which is preliminary data.</text>
</comment>
<dbReference type="EMBL" id="CM042881">
    <property type="protein sequence ID" value="KAI4386367.1"/>
    <property type="molecule type" value="Genomic_DNA"/>
</dbReference>
<evidence type="ECO:0000313" key="1">
    <source>
        <dbReference type="EMBL" id="KAI4386367.1"/>
    </source>
</evidence>
<name>A0ACB9S578_9MYRT</name>